<dbReference type="GO" id="GO:0006355">
    <property type="term" value="P:regulation of DNA-templated transcription"/>
    <property type="evidence" value="ECO:0007669"/>
    <property type="project" value="UniProtKB-ARBA"/>
</dbReference>
<dbReference type="PANTHER" id="PTHR11514:SF40">
    <property type="entry name" value="TRANSCRIPTION FACTOR BHLH14"/>
    <property type="match status" value="1"/>
</dbReference>
<evidence type="ECO:0000256" key="1">
    <source>
        <dbReference type="ARBA" id="ARBA00004123"/>
    </source>
</evidence>
<evidence type="ECO:0000256" key="2">
    <source>
        <dbReference type="ARBA" id="ARBA00023015"/>
    </source>
</evidence>
<name>A0ABD1PC11_9LAMI</name>
<proteinExistence type="predicted"/>
<reference evidence="9" key="1">
    <citation type="submission" date="2024-07" db="EMBL/GenBank/DDBJ databases">
        <title>Two chromosome-level genome assemblies of Korean endemic species Abeliophyllum distichum and Forsythia ovata (Oleaceae).</title>
        <authorList>
            <person name="Jang H."/>
        </authorList>
    </citation>
    <scope>NUCLEOTIDE SEQUENCE [LARGE SCALE GENOMIC DNA]</scope>
</reference>
<dbReference type="PANTHER" id="PTHR11514">
    <property type="entry name" value="MYC"/>
    <property type="match status" value="1"/>
</dbReference>
<feature type="region of interest" description="Disordered" evidence="6">
    <location>
        <begin position="261"/>
        <end position="283"/>
    </location>
</feature>
<evidence type="ECO:0000313" key="9">
    <source>
        <dbReference type="Proteomes" id="UP001604336"/>
    </source>
</evidence>
<organism evidence="8 9">
    <name type="scientific">Abeliophyllum distichum</name>
    <dbReference type="NCBI Taxonomy" id="126358"/>
    <lineage>
        <taxon>Eukaryota</taxon>
        <taxon>Viridiplantae</taxon>
        <taxon>Streptophyta</taxon>
        <taxon>Embryophyta</taxon>
        <taxon>Tracheophyta</taxon>
        <taxon>Spermatophyta</taxon>
        <taxon>Magnoliopsida</taxon>
        <taxon>eudicotyledons</taxon>
        <taxon>Gunneridae</taxon>
        <taxon>Pentapetalae</taxon>
        <taxon>asterids</taxon>
        <taxon>lamiids</taxon>
        <taxon>Lamiales</taxon>
        <taxon>Oleaceae</taxon>
        <taxon>Forsythieae</taxon>
        <taxon>Abeliophyllum</taxon>
    </lineage>
</organism>
<dbReference type="Proteomes" id="UP001604336">
    <property type="component" value="Unassembled WGS sequence"/>
</dbReference>
<keyword evidence="9" id="KW-1185">Reference proteome</keyword>
<evidence type="ECO:0000256" key="4">
    <source>
        <dbReference type="ARBA" id="ARBA00023242"/>
    </source>
</evidence>
<feature type="domain" description="BHLH" evidence="7">
    <location>
        <begin position="273"/>
        <end position="322"/>
    </location>
</feature>
<dbReference type="InterPro" id="IPR036638">
    <property type="entry name" value="HLH_DNA-bd_sf"/>
</dbReference>
<dbReference type="InterPro" id="IPR011598">
    <property type="entry name" value="bHLH_dom"/>
</dbReference>
<dbReference type="SMART" id="SM00353">
    <property type="entry name" value="HLH"/>
    <property type="match status" value="1"/>
</dbReference>
<comment type="subcellular location">
    <subcellularLocation>
        <location evidence="1 5">Nucleus</location>
    </subcellularLocation>
</comment>
<evidence type="ECO:0000256" key="5">
    <source>
        <dbReference type="RuleBase" id="RU369104"/>
    </source>
</evidence>
<dbReference type="Pfam" id="PF14215">
    <property type="entry name" value="bHLH-MYC_N"/>
    <property type="match status" value="1"/>
</dbReference>
<accession>A0ABD1PC11</accession>
<gene>
    <name evidence="8" type="ORF">Adt_44855</name>
</gene>
<dbReference type="CDD" id="cd11449">
    <property type="entry name" value="bHLH_AtAIB_like"/>
    <property type="match status" value="1"/>
</dbReference>
<evidence type="ECO:0000256" key="3">
    <source>
        <dbReference type="ARBA" id="ARBA00023163"/>
    </source>
</evidence>
<keyword evidence="3 5" id="KW-0804">Transcription</keyword>
<evidence type="ECO:0000313" key="8">
    <source>
        <dbReference type="EMBL" id="KAL2461435.1"/>
    </source>
</evidence>
<dbReference type="SUPFAM" id="SSF47459">
    <property type="entry name" value="HLH, helix-loop-helix DNA-binding domain"/>
    <property type="match status" value="1"/>
</dbReference>
<dbReference type="EMBL" id="JBFOLK010000014">
    <property type="protein sequence ID" value="KAL2461435.1"/>
    <property type="molecule type" value="Genomic_DNA"/>
</dbReference>
<comment type="caution">
    <text evidence="8">The sequence shown here is derived from an EMBL/GenBank/DDBJ whole genome shotgun (WGS) entry which is preliminary data.</text>
</comment>
<keyword evidence="2 5" id="KW-0805">Transcription regulation</keyword>
<sequence>MDDLIVSSSSSSSQENPATTLQQKLQYILQTQPENWSYAIFWQTSKDDNGRIFLVWGDGHFQGISKQKVQKSSCQSQRKKVMRGIQALIGENTDGYGPVDGEVTDMEWFYIMSLAQSFSLGDGVPGKAFSSGSLVWLSGENQLRFYNCERAKEAQIHGIQTIVCIPTSSGVLELGSDDMITENWNLVQQVKLRFDSCAINGSGQMISFADIGVVTGYHQEEEAKAKEGEGFAVLSSYLDSDHSDSDCQFFLDTPVEIKKAPKKRGRKPNLGRDTPLNHVEAERQRREKLNNRFYALRSVVPNVSRMDKASLLSDAVSYIKELKTKVEELEARVDINPKKIKIESVDILQDNQSTTTSIDKKRPNSSSLSSFSVPSEIEVKIVGLDGMIRFQSDNANYPAARLMNAIQDLELQVHHASMSSVNDLMLQDIIVRVPNGLRSEDALKSALLTRLQIKGM</sequence>
<evidence type="ECO:0000259" key="7">
    <source>
        <dbReference type="PROSITE" id="PS50888"/>
    </source>
</evidence>
<keyword evidence="4 5" id="KW-0539">Nucleus</keyword>
<dbReference type="GO" id="GO:0005634">
    <property type="term" value="C:nucleus"/>
    <property type="evidence" value="ECO:0007669"/>
    <property type="project" value="UniProtKB-SubCell"/>
</dbReference>
<dbReference type="Pfam" id="PF00010">
    <property type="entry name" value="HLH"/>
    <property type="match status" value="1"/>
</dbReference>
<protein>
    <recommendedName>
        <fullName evidence="5">Transcription factor</fullName>
        <shortName evidence="5">bHLH transcription factor</shortName>
    </recommendedName>
    <alternativeName>
        <fullName evidence="5">Basic helix-loop-helix protein</fullName>
    </alternativeName>
</protein>
<dbReference type="AlphaFoldDB" id="A0ABD1PC11"/>
<dbReference type="InterPro" id="IPR045084">
    <property type="entry name" value="AIB/MYC-like"/>
</dbReference>
<evidence type="ECO:0000256" key="6">
    <source>
        <dbReference type="SAM" id="MobiDB-lite"/>
    </source>
</evidence>
<dbReference type="InterPro" id="IPR025610">
    <property type="entry name" value="MYC/MYB_N"/>
</dbReference>
<dbReference type="PROSITE" id="PS50888">
    <property type="entry name" value="BHLH"/>
    <property type="match status" value="1"/>
</dbReference>
<dbReference type="Gene3D" id="4.10.280.10">
    <property type="entry name" value="Helix-loop-helix DNA-binding domain"/>
    <property type="match status" value="1"/>
</dbReference>